<accession>A0AAF0C9M8</accession>
<dbReference type="KEGG" id="tvd:SG34_000230"/>
<dbReference type="Proteomes" id="UP000032352">
    <property type="component" value="Chromosome"/>
</dbReference>
<evidence type="ECO:0000256" key="1">
    <source>
        <dbReference type="SAM" id="SignalP"/>
    </source>
</evidence>
<reference evidence="2 3" key="2">
    <citation type="journal article" date="2022" name="Mar. Drugs">
        <title>Bioassay-Guided Fractionation Leads to the Detection of Cholic Acid Generated by the Rare Thalassomonas sp.</title>
        <authorList>
            <person name="Pheiffer F."/>
            <person name="Schneider Y.K."/>
            <person name="Hansen E.H."/>
            <person name="Andersen J.H."/>
            <person name="Isaksson J."/>
            <person name="Busche T."/>
            <person name="R C."/>
            <person name="Kalinowski J."/>
            <person name="Zyl L.V."/>
            <person name="Trindade M."/>
        </authorList>
    </citation>
    <scope>NUCLEOTIDE SEQUENCE [LARGE SCALE GENOMIC DNA]</scope>
    <source>
        <strain evidence="2 3">XOM25</strain>
    </source>
</reference>
<reference evidence="2 3" key="1">
    <citation type="journal article" date="2015" name="Genome Announc.">
        <title>Draft Genome Sequences of Marine Isolates of Thalassomonas viridans and Thalassomonas actiniarum.</title>
        <authorList>
            <person name="Olonade I."/>
            <person name="van Zyl L.J."/>
            <person name="Trindade M."/>
        </authorList>
    </citation>
    <scope>NUCLEOTIDE SEQUENCE [LARGE SCALE GENOMIC DNA]</scope>
    <source>
        <strain evidence="2 3">XOM25</strain>
    </source>
</reference>
<dbReference type="EMBL" id="CP059733">
    <property type="protein sequence ID" value="WDE05415.1"/>
    <property type="molecule type" value="Genomic_DNA"/>
</dbReference>
<keyword evidence="1" id="KW-0732">Signal</keyword>
<organism evidence="2 3">
    <name type="scientific">Thalassomonas viridans</name>
    <dbReference type="NCBI Taxonomy" id="137584"/>
    <lineage>
        <taxon>Bacteria</taxon>
        <taxon>Pseudomonadati</taxon>
        <taxon>Pseudomonadota</taxon>
        <taxon>Gammaproteobacteria</taxon>
        <taxon>Alteromonadales</taxon>
        <taxon>Colwelliaceae</taxon>
        <taxon>Thalassomonas</taxon>
    </lineage>
</organism>
<evidence type="ECO:0000313" key="2">
    <source>
        <dbReference type="EMBL" id="WDE05415.1"/>
    </source>
</evidence>
<keyword evidence="3" id="KW-1185">Reference proteome</keyword>
<name>A0AAF0C9M8_9GAMM</name>
<feature type="chain" id="PRO_5042196393" description="Lipid/polyisoprenoid-binding YceI-like domain-containing protein" evidence="1">
    <location>
        <begin position="24"/>
        <end position="196"/>
    </location>
</feature>
<proteinExistence type="predicted"/>
<sequence>MKKVLILFMALIPALLLSTTARAGQDNVITCSCYAYPEPVLRAGILPCLSPDFSGEELPVAGKLRVKQAPIYIGGVVYKLDREDFIPVYQKYALDPLCDDNPVLVRHLTGYKTNIEVLGDYGQELLFEISGRSGNKVMRLSVSCGEFTASDRGDKYVISRALATDQSCTNMELEFAFNDGMAATDIELSVVIAEAF</sequence>
<dbReference type="RefSeq" id="WP_044837132.1">
    <property type="nucleotide sequence ID" value="NZ_CP059733.1"/>
</dbReference>
<protein>
    <recommendedName>
        <fullName evidence="4">Lipid/polyisoprenoid-binding YceI-like domain-containing protein</fullName>
    </recommendedName>
</protein>
<gene>
    <name evidence="2" type="ORF">SG34_000230</name>
</gene>
<dbReference type="AlphaFoldDB" id="A0AAF0C9M8"/>
<evidence type="ECO:0000313" key="3">
    <source>
        <dbReference type="Proteomes" id="UP000032352"/>
    </source>
</evidence>
<feature type="signal peptide" evidence="1">
    <location>
        <begin position="1"/>
        <end position="23"/>
    </location>
</feature>
<evidence type="ECO:0008006" key="4">
    <source>
        <dbReference type="Google" id="ProtNLM"/>
    </source>
</evidence>